<dbReference type="GO" id="GO:0016747">
    <property type="term" value="F:acyltransferase activity, transferring groups other than amino-acyl groups"/>
    <property type="evidence" value="ECO:0007669"/>
    <property type="project" value="InterPro"/>
</dbReference>
<dbReference type="SUPFAM" id="SSF55729">
    <property type="entry name" value="Acyl-CoA N-acyltransferases (Nat)"/>
    <property type="match status" value="1"/>
</dbReference>
<dbReference type="PATRIC" id="fig|1502.174.peg.2607"/>
<accession>A0A133MUV4</accession>
<evidence type="ECO:0000313" key="3">
    <source>
        <dbReference type="Proteomes" id="UP000070646"/>
    </source>
</evidence>
<keyword evidence="2" id="KW-0808">Transferase</keyword>
<dbReference type="InterPro" id="IPR016181">
    <property type="entry name" value="Acyl_CoA_acyltransferase"/>
</dbReference>
<dbReference type="AlphaFoldDB" id="A0A133MUV4"/>
<evidence type="ECO:0000259" key="1">
    <source>
        <dbReference type="PROSITE" id="PS51186"/>
    </source>
</evidence>
<proteinExistence type="predicted"/>
<dbReference type="PROSITE" id="PS51186">
    <property type="entry name" value="GNAT"/>
    <property type="match status" value="1"/>
</dbReference>
<protein>
    <submittedName>
        <fullName evidence="2">Acetyltransferase, GNAT family</fullName>
    </submittedName>
</protein>
<evidence type="ECO:0000313" key="2">
    <source>
        <dbReference type="EMBL" id="KXA07793.1"/>
    </source>
</evidence>
<dbReference type="Gene3D" id="3.40.630.30">
    <property type="match status" value="1"/>
</dbReference>
<dbReference type="Pfam" id="PF00583">
    <property type="entry name" value="Acetyltransf_1"/>
    <property type="match status" value="1"/>
</dbReference>
<name>A0A133MUV4_CLOPF</name>
<gene>
    <name evidence="2" type="ORF">HMPREF3222_02588</name>
</gene>
<dbReference type="EMBL" id="LRPU01000155">
    <property type="protein sequence ID" value="KXA07793.1"/>
    <property type="molecule type" value="Genomic_DNA"/>
</dbReference>
<dbReference type="CDD" id="cd04301">
    <property type="entry name" value="NAT_SF"/>
    <property type="match status" value="1"/>
</dbReference>
<sequence length="241" mass="27991">MNIFSKYVLTLELLHSLYFLTVDNIYGKDDIFMKDVIYRDVKKEDLCEFENLIKDAFNFDKFIHNKDLLKVITSSYLKESICESSFIKVASKGDKVLGFILCKADGDKANYNHLFTPLNEEKYPTTLPIENIKDENEIAEFIKIKEAYSELLNGKENLFDSCINLFIVSEEARGLGIGKTLLNYSLKYMNSMKSSSLYLFTDDRCNYGFYKSQGFNCLDEVDVYLKTVDSNLKTFLYTYSY</sequence>
<organism evidence="2 3">
    <name type="scientific">Clostridium perfringens</name>
    <dbReference type="NCBI Taxonomy" id="1502"/>
    <lineage>
        <taxon>Bacteria</taxon>
        <taxon>Bacillati</taxon>
        <taxon>Bacillota</taxon>
        <taxon>Clostridia</taxon>
        <taxon>Eubacteriales</taxon>
        <taxon>Clostridiaceae</taxon>
        <taxon>Clostridium</taxon>
    </lineage>
</organism>
<feature type="domain" description="N-acetyltransferase" evidence="1">
    <location>
        <begin position="36"/>
        <end position="241"/>
    </location>
</feature>
<dbReference type="Proteomes" id="UP000070646">
    <property type="component" value="Unassembled WGS sequence"/>
</dbReference>
<dbReference type="InterPro" id="IPR000182">
    <property type="entry name" value="GNAT_dom"/>
</dbReference>
<reference evidence="2 3" key="1">
    <citation type="submission" date="2016-01" db="EMBL/GenBank/DDBJ databases">
        <authorList>
            <person name="Oliw E.H."/>
        </authorList>
    </citation>
    <scope>NUCLEOTIDE SEQUENCE [LARGE SCALE GENOMIC DNA]</scope>
    <source>
        <strain evidence="2 3">MJR7757A</strain>
    </source>
</reference>
<comment type="caution">
    <text evidence="2">The sequence shown here is derived from an EMBL/GenBank/DDBJ whole genome shotgun (WGS) entry which is preliminary data.</text>
</comment>